<comment type="subcellular location">
    <subcellularLocation>
        <location evidence="1">Membrane</location>
        <topology evidence="1">Multi-pass membrane protein</topology>
    </subcellularLocation>
</comment>
<feature type="transmembrane region" description="Helical" evidence="8">
    <location>
        <begin position="305"/>
        <end position="322"/>
    </location>
</feature>
<sequence length="362" mass="39764">METGKISASQMAFMMYPVVIATGIVIIPSITANYAGQDMWLSPIFASLMGVLVIFVALKLHQLYPGHTIIEYSVSIIGKVPGKVLGFIYLYFYLLMNAGGTRIYADFVTGAFFKETPLFVILTTIMLVSSFAVRGGIEVVGRSAEMIVPVYVIVLTILCILLVADLNPKNIFPIFPDGPMPSLKGAYTPQSWFAEFFLIAFLLPYVKDVQKAGKWGMISLGAVLLGFLATNLSLLFLFGGELTARFNYPLLDAVRYISIAEFIQHMESLVMAIWVAGTFVKLAVVHFALVIGTAQWLNLSDYKPLVFPLGFLTVLVSIWGISSEMESAHYSGTVFPSFSLVVQTIIPLLLLVIAIVRKKNLG</sequence>
<feature type="transmembrane region" description="Helical" evidence="8">
    <location>
        <begin position="334"/>
        <end position="356"/>
    </location>
</feature>
<organism evidence="9 10">
    <name type="scientific">Thalassobacillus devorans</name>
    <dbReference type="NCBI Taxonomy" id="279813"/>
    <lineage>
        <taxon>Bacteria</taxon>
        <taxon>Bacillati</taxon>
        <taxon>Bacillota</taxon>
        <taxon>Bacilli</taxon>
        <taxon>Bacillales</taxon>
        <taxon>Bacillaceae</taxon>
        <taxon>Thalassobacillus</taxon>
    </lineage>
</organism>
<feature type="transmembrane region" description="Helical" evidence="8">
    <location>
        <begin position="218"/>
        <end position="238"/>
    </location>
</feature>
<feature type="transmembrane region" description="Helical" evidence="8">
    <location>
        <begin position="116"/>
        <end position="134"/>
    </location>
</feature>
<dbReference type="NCBIfam" id="TIGR00912">
    <property type="entry name" value="2A0309"/>
    <property type="match status" value="1"/>
</dbReference>
<evidence type="ECO:0000256" key="2">
    <source>
        <dbReference type="ARBA" id="ARBA00007998"/>
    </source>
</evidence>
<accession>A0ABQ1NJD7</accession>
<gene>
    <name evidence="9" type="ORF">GCM10007216_06410</name>
</gene>
<feature type="transmembrane region" description="Helical" evidence="8">
    <location>
        <begin position="146"/>
        <end position="166"/>
    </location>
</feature>
<comment type="similarity">
    <text evidence="2">Belongs to the amino acid-polyamine-organocation (APC) superfamily. Spore germination protein (SGP) (TC 2.A.3.9) family.</text>
</comment>
<dbReference type="Proteomes" id="UP000619534">
    <property type="component" value="Unassembled WGS sequence"/>
</dbReference>
<keyword evidence="6 8" id="KW-1133">Transmembrane helix</keyword>
<keyword evidence="10" id="KW-1185">Reference proteome</keyword>
<evidence type="ECO:0000256" key="1">
    <source>
        <dbReference type="ARBA" id="ARBA00004141"/>
    </source>
</evidence>
<evidence type="ECO:0000256" key="8">
    <source>
        <dbReference type="SAM" id="Phobius"/>
    </source>
</evidence>
<keyword evidence="3" id="KW-0813">Transport</keyword>
<evidence type="ECO:0000313" key="9">
    <source>
        <dbReference type="EMBL" id="GGC78640.1"/>
    </source>
</evidence>
<feature type="transmembrane region" description="Helical" evidence="8">
    <location>
        <begin position="12"/>
        <end position="34"/>
    </location>
</feature>
<dbReference type="EMBL" id="BMCJ01000001">
    <property type="protein sequence ID" value="GGC78640.1"/>
    <property type="molecule type" value="Genomic_DNA"/>
</dbReference>
<evidence type="ECO:0000313" key="10">
    <source>
        <dbReference type="Proteomes" id="UP000619534"/>
    </source>
</evidence>
<feature type="transmembrane region" description="Helical" evidence="8">
    <location>
        <begin position="271"/>
        <end position="293"/>
    </location>
</feature>
<evidence type="ECO:0000256" key="3">
    <source>
        <dbReference type="ARBA" id="ARBA00022448"/>
    </source>
</evidence>
<dbReference type="Pfam" id="PF03845">
    <property type="entry name" value="Spore_permease"/>
    <property type="match status" value="1"/>
</dbReference>
<feature type="transmembrane region" description="Helical" evidence="8">
    <location>
        <begin position="186"/>
        <end position="206"/>
    </location>
</feature>
<proteinExistence type="inferred from homology"/>
<feature type="transmembrane region" description="Helical" evidence="8">
    <location>
        <begin position="40"/>
        <end position="60"/>
    </location>
</feature>
<evidence type="ECO:0000256" key="4">
    <source>
        <dbReference type="ARBA" id="ARBA00022544"/>
    </source>
</evidence>
<evidence type="ECO:0000256" key="5">
    <source>
        <dbReference type="ARBA" id="ARBA00022692"/>
    </source>
</evidence>
<feature type="transmembrane region" description="Helical" evidence="8">
    <location>
        <begin position="72"/>
        <end position="96"/>
    </location>
</feature>
<name>A0ABQ1NJD7_9BACI</name>
<dbReference type="RefSeq" id="WP_062445286.1">
    <property type="nucleotide sequence ID" value="NZ_BMCJ01000001.1"/>
</dbReference>
<keyword evidence="7 8" id="KW-0472">Membrane</keyword>
<dbReference type="Gene3D" id="1.20.1740.10">
    <property type="entry name" value="Amino acid/polyamine transporter I"/>
    <property type="match status" value="1"/>
</dbReference>
<evidence type="ECO:0000256" key="6">
    <source>
        <dbReference type="ARBA" id="ARBA00022989"/>
    </source>
</evidence>
<dbReference type="InterPro" id="IPR004761">
    <property type="entry name" value="Spore_GerAB"/>
</dbReference>
<evidence type="ECO:0000256" key="7">
    <source>
        <dbReference type="ARBA" id="ARBA00023136"/>
    </source>
</evidence>
<dbReference type="PANTHER" id="PTHR34975:SF2">
    <property type="entry name" value="SPORE GERMINATION PROTEIN A2"/>
    <property type="match status" value="1"/>
</dbReference>
<dbReference type="PANTHER" id="PTHR34975">
    <property type="entry name" value="SPORE GERMINATION PROTEIN A2"/>
    <property type="match status" value="1"/>
</dbReference>
<reference evidence="10" key="1">
    <citation type="journal article" date="2019" name="Int. J. Syst. Evol. Microbiol.">
        <title>The Global Catalogue of Microorganisms (GCM) 10K type strain sequencing project: providing services to taxonomists for standard genome sequencing and annotation.</title>
        <authorList>
            <consortium name="The Broad Institute Genomics Platform"/>
            <consortium name="The Broad Institute Genome Sequencing Center for Infectious Disease"/>
            <person name="Wu L."/>
            <person name="Ma J."/>
        </authorList>
    </citation>
    <scope>NUCLEOTIDE SEQUENCE [LARGE SCALE GENOMIC DNA]</scope>
    <source>
        <strain evidence="10">CCM 7282</strain>
    </source>
</reference>
<keyword evidence="4" id="KW-0309">Germination</keyword>
<protein>
    <submittedName>
        <fullName evidence="9">Germination protein</fullName>
    </submittedName>
</protein>
<comment type="caution">
    <text evidence="9">The sequence shown here is derived from an EMBL/GenBank/DDBJ whole genome shotgun (WGS) entry which is preliminary data.</text>
</comment>
<keyword evidence="5 8" id="KW-0812">Transmembrane</keyword>